<reference evidence="1" key="1">
    <citation type="submission" date="2021-12" db="EMBL/GenBank/DDBJ databases">
        <authorList>
            <person name="King R."/>
        </authorList>
    </citation>
    <scope>NUCLEOTIDE SEQUENCE</scope>
</reference>
<proteinExistence type="predicted"/>
<dbReference type="EMBL" id="OU893340">
    <property type="protein sequence ID" value="CAG9796819.1"/>
    <property type="molecule type" value="Genomic_DNA"/>
</dbReference>
<sequence>MAKEDVIMSESTSLYKHLLDEVKASAQEPQSAKITHDSGDMYFAPPSLMRSKMDIELQIAGLRRHQLLMDKKIVEEVFRAKENALEAETKLALTMLEAYPTPGSPLTDSVGVNTNAINVFSNASAPPATSFEQDPVKFNTSAQNEISSPSRSDSAIGTPGLSALSSLDRVKVRLVSSPGLNETYEVLGSDESVIFHVKISLKHPKGDKNLSFEGEILDKHHEEVVKFHLNENRELVVTARNEKVCSIKRQPTLIKPVLTVNDNDNKVLFKVKGQGLRSNIPIFPITNLEKVPIGGINKALPLTAQPSNFVDAQLSSIDFPRDLDVKSKAAIIACNFIIVSTDHAMIRSRLLQNELLMVATDKNVTEY</sequence>
<dbReference type="OrthoDB" id="191150at2759"/>
<name>A0A9N9WKX4_9NEOP</name>
<protein>
    <submittedName>
        <fullName evidence="1">Uncharacterized protein</fullName>
    </submittedName>
</protein>
<evidence type="ECO:0000313" key="2">
    <source>
        <dbReference type="Proteomes" id="UP001153714"/>
    </source>
</evidence>
<dbReference type="AlphaFoldDB" id="A0A9N9WKX4"/>
<reference evidence="1" key="2">
    <citation type="submission" date="2022-10" db="EMBL/GenBank/DDBJ databases">
        <authorList>
            <consortium name="ENA_rothamsted_submissions"/>
            <consortium name="culmorum"/>
            <person name="King R."/>
        </authorList>
    </citation>
    <scope>NUCLEOTIDE SEQUENCE</scope>
</reference>
<evidence type="ECO:0000313" key="1">
    <source>
        <dbReference type="EMBL" id="CAG9796819.1"/>
    </source>
</evidence>
<organism evidence="1 2">
    <name type="scientific">Diatraea saccharalis</name>
    <name type="common">sugarcane borer</name>
    <dbReference type="NCBI Taxonomy" id="40085"/>
    <lineage>
        <taxon>Eukaryota</taxon>
        <taxon>Metazoa</taxon>
        <taxon>Ecdysozoa</taxon>
        <taxon>Arthropoda</taxon>
        <taxon>Hexapoda</taxon>
        <taxon>Insecta</taxon>
        <taxon>Pterygota</taxon>
        <taxon>Neoptera</taxon>
        <taxon>Endopterygota</taxon>
        <taxon>Lepidoptera</taxon>
        <taxon>Glossata</taxon>
        <taxon>Ditrysia</taxon>
        <taxon>Pyraloidea</taxon>
        <taxon>Crambidae</taxon>
        <taxon>Crambinae</taxon>
        <taxon>Diatraea</taxon>
    </lineage>
</organism>
<dbReference type="Proteomes" id="UP001153714">
    <property type="component" value="Chromosome 9"/>
</dbReference>
<accession>A0A9N9WKX4</accession>
<gene>
    <name evidence="1" type="ORF">DIATSA_LOCUS13974</name>
</gene>
<keyword evidence="2" id="KW-1185">Reference proteome</keyword>